<dbReference type="PANTHER" id="PTHR37461">
    <property type="entry name" value="ANTI-SIGMA-K FACTOR RSKA"/>
    <property type="match status" value="1"/>
</dbReference>
<evidence type="ECO:0000256" key="6">
    <source>
        <dbReference type="ARBA" id="ARBA00023015"/>
    </source>
</evidence>
<dbReference type="STRING" id="262209.AWH69_06620"/>
<evidence type="ECO:0000313" key="14">
    <source>
        <dbReference type="EMBL" id="OAB87715.1"/>
    </source>
</evidence>
<dbReference type="EMBL" id="LQZG01000002">
    <property type="protein sequence ID" value="OAB87715.1"/>
    <property type="molecule type" value="Genomic_DNA"/>
</dbReference>
<feature type="region of interest" description="Disordered" evidence="11">
    <location>
        <begin position="75"/>
        <end position="102"/>
    </location>
</feature>
<evidence type="ECO:0000313" key="15">
    <source>
        <dbReference type="Proteomes" id="UP000076976"/>
    </source>
</evidence>
<name>A0A176QDE8_9MICO</name>
<evidence type="ECO:0000256" key="4">
    <source>
        <dbReference type="ARBA" id="ARBA00022692"/>
    </source>
</evidence>
<keyword evidence="6" id="KW-0805">Transcription regulation</keyword>
<dbReference type="InterPro" id="IPR018764">
    <property type="entry name" value="RskA_C"/>
</dbReference>
<evidence type="ECO:0000256" key="7">
    <source>
        <dbReference type="ARBA" id="ARBA00023136"/>
    </source>
</evidence>
<evidence type="ECO:0000259" key="12">
    <source>
        <dbReference type="Pfam" id="PF10099"/>
    </source>
</evidence>
<dbReference type="RefSeq" id="WP_068273360.1">
    <property type="nucleotide sequence ID" value="NZ_LQZG01000002.1"/>
</dbReference>
<dbReference type="InterPro" id="IPR051474">
    <property type="entry name" value="Anti-sigma-K/W_factor"/>
</dbReference>
<keyword evidence="7" id="KW-0472">Membrane</keyword>
<dbReference type="AlphaFoldDB" id="A0A176QDE8"/>
<feature type="domain" description="Anti-sigma K factor RskA C-terminal" evidence="12">
    <location>
        <begin position="121"/>
        <end position="252"/>
    </location>
</feature>
<dbReference type="GO" id="GO:0005886">
    <property type="term" value="C:plasma membrane"/>
    <property type="evidence" value="ECO:0007669"/>
    <property type="project" value="UniProtKB-SubCell"/>
</dbReference>
<evidence type="ECO:0000256" key="10">
    <source>
        <dbReference type="ARBA" id="ARBA00030803"/>
    </source>
</evidence>
<dbReference type="GO" id="GO:0006417">
    <property type="term" value="P:regulation of translation"/>
    <property type="evidence" value="ECO:0007669"/>
    <property type="project" value="TreeGrafter"/>
</dbReference>
<keyword evidence="8" id="KW-0804">Transcription</keyword>
<evidence type="ECO:0000256" key="5">
    <source>
        <dbReference type="ARBA" id="ARBA00022989"/>
    </source>
</evidence>
<keyword evidence="4" id="KW-0812">Transmembrane</keyword>
<dbReference type="Pfam" id="PF10099">
    <property type="entry name" value="RskA_C"/>
    <property type="match status" value="1"/>
</dbReference>
<dbReference type="Pfam" id="PF22618">
    <property type="entry name" value="RskA_N"/>
    <property type="match status" value="1"/>
</dbReference>
<gene>
    <name evidence="14" type="ORF">AWH69_06620</name>
</gene>
<comment type="caution">
    <text evidence="14">The sequence shown here is derived from an EMBL/GenBank/DDBJ whole genome shotgun (WGS) entry which is preliminary data.</text>
</comment>
<evidence type="ECO:0000256" key="11">
    <source>
        <dbReference type="SAM" id="MobiDB-lite"/>
    </source>
</evidence>
<feature type="domain" description="Anti-sigma-K factor RskA N-terminal" evidence="13">
    <location>
        <begin position="5"/>
        <end position="36"/>
    </location>
</feature>
<organism evidence="14 15">
    <name type="scientific">Janibacter melonis</name>
    <dbReference type="NCBI Taxonomy" id="262209"/>
    <lineage>
        <taxon>Bacteria</taxon>
        <taxon>Bacillati</taxon>
        <taxon>Actinomycetota</taxon>
        <taxon>Actinomycetes</taxon>
        <taxon>Micrococcales</taxon>
        <taxon>Intrasporangiaceae</taxon>
        <taxon>Janibacter</taxon>
    </lineage>
</organism>
<evidence type="ECO:0000256" key="1">
    <source>
        <dbReference type="ARBA" id="ARBA00004167"/>
    </source>
</evidence>
<reference evidence="14 15" key="1">
    <citation type="submission" date="2016-01" db="EMBL/GenBank/DDBJ databases">
        <title>Janibacter melonis strain CD11_4 genome sequencing and assembly.</title>
        <authorList>
            <person name="Nair G.R."/>
            <person name="Kaur G."/>
            <person name="Chander A.M."/>
            <person name="Mayilraj S."/>
        </authorList>
    </citation>
    <scope>NUCLEOTIDE SEQUENCE [LARGE SCALE GENOMIC DNA]</scope>
    <source>
        <strain evidence="14 15">CD11-4</strain>
    </source>
</reference>
<proteinExistence type="predicted"/>
<keyword evidence="3" id="KW-1003">Cell membrane</keyword>
<dbReference type="InterPro" id="IPR041916">
    <property type="entry name" value="Anti_sigma_zinc_sf"/>
</dbReference>
<dbReference type="Gene3D" id="1.10.10.1320">
    <property type="entry name" value="Anti-sigma factor, zinc-finger domain"/>
    <property type="match status" value="1"/>
</dbReference>
<dbReference type="PANTHER" id="PTHR37461:SF1">
    <property type="entry name" value="ANTI-SIGMA-K FACTOR RSKA"/>
    <property type="match status" value="1"/>
</dbReference>
<evidence type="ECO:0000256" key="3">
    <source>
        <dbReference type="ARBA" id="ARBA00022475"/>
    </source>
</evidence>
<dbReference type="Proteomes" id="UP000076976">
    <property type="component" value="Unassembled WGS sequence"/>
</dbReference>
<protein>
    <recommendedName>
        <fullName evidence="10">Regulator of SigK</fullName>
    </recommendedName>
    <alternativeName>
        <fullName evidence="9">Sigma-K anti-sigma factor RskA</fullName>
    </alternativeName>
</protein>
<evidence type="ECO:0000256" key="2">
    <source>
        <dbReference type="ARBA" id="ARBA00004236"/>
    </source>
</evidence>
<keyword evidence="5" id="KW-1133">Transmembrane helix</keyword>
<dbReference type="GO" id="GO:0016989">
    <property type="term" value="F:sigma factor antagonist activity"/>
    <property type="evidence" value="ECO:0007669"/>
    <property type="project" value="TreeGrafter"/>
</dbReference>
<keyword evidence="15" id="KW-1185">Reference proteome</keyword>
<evidence type="ECO:0000256" key="8">
    <source>
        <dbReference type="ARBA" id="ARBA00023163"/>
    </source>
</evidence>
<evidence type="ECO:0000256" key="9">
    <source>
        <dbReference type="ARBA" id="ARBA00029829"/>
    </source>
</evidence>
<accession>A0A176QDE8</accession>
<dbReference type="InterPro" id="IPR053877">
    <property type="entry name" value="RskA_N"/>
</dbReference>
<sequence>MNAELHTLTGAYALDALDDAERSAFEEHMRECAACREEVASFAELGPLLASDEAVAPPPSMRASVLSGITQTRQLPPLVGDQDGHAGAETTSDDTDPQPARHADVVPITATRRWGRRVSVLAAAAALAVGGTVAWQVTQTEQSSQTDMAQLVMDAPDARTARAQVTGGGTVEVVRSASMDAAVLVPTDLPKTDADKRYQAWLADDSGTMHASTVFASGSAPVLLTGDASGATGVGLTIEPSSGSKQPTSDPIAVVAL</sequence>
<comment type="subcellular location">
    <subcellularLocation>
        <location evidence="2">Cell membrane</location>
    </subcellularLocation>
    <subcellularLocation>
        <location evidence="1">Membrane</location>
        <topology evidence="1">Single-pass membrane protein</topology>
    </subcellularLocation>
</comment>
<evidence type="ECO:0000259" key="13">
    <source>
        <dbReference type="Pfam" id="PF22618"/>
    </source>
</evidence>